<reference evidence="3" key="1">
    <citation type="journal article" date="2024" name="IScience">
        <title>Strigolactones Initiate the Formation of Haustorium-like Structures in Castilleja.</title>
        <authorList>
            <person name="Buerger M."/>
            <person name="Peterson D."/>
            <person name="Chory J."/>
        </authorList>
    </citation>
    <scope>NUCLEOTIDE SEQUENCE [LARGE SCALE GENOMIC DNA]</scope>
</reference>
<dbReference type="EMBL" id="JAVIJP010000043">
    <property type="protein sequence ID" value="KAL3626840.1"/>
    <property type="molecule type" value="Genomic_DNA"/>
</dbReference>
<sequence length="258" mass="30510">MSNRRGARNVRQRTGVPAQAAAEPPVLMAETFEVRDPERDMYTSLNARTVVKPSVVKWSEWLEMRDNNDPYAAYFVDHIRALGLESIAMVNEPISKQLLLEFYLTFTWTEPNSFSIRLNGHERQVTAELCEQIFGFRCQRYHSDPRDEDYNEGVFWDSIRTDADWNENIRFALTYVELNNLYMVYRFFARCVLNKDEPSRMNHKELYLLWCMLNKPAKAEVFPHIWDVILSRIFLKPILLSVNQKLNIPLLKRIRVEL</sequence>
<dbReference type="Proteomes" id="UP001632038">
    <property type="component" value="Unassembled WGS sequence"/>
</dbReference>
<keyword evidence="3" id="KW-1185">Reference proteome</keyword>
<evidence type="ECO:0000313" key="3">
    <source>
        <dbReference type="Proteomes" id="UP001632038"/>
    </source>
</evidence>
<proteinExistence type="predicted"/>
<organism evidence="2 3">
    <name type="scientific">Castilleja foliolosa</name>
    <dbReference type="NCBI Taxonomy" id="1961234"/>
    <lineage>
        <taxon>Eukaryota</taxon>
        <taxon>Viridiplantae</taxon>
        <taxon>Streptophyta</taxon>
        <taxon>Embryophyta</taxon>
        <taxon>Tracheophyta</taxon>
        <taxon>Spermatophyta</taxon>
        <taxon>Magnoliopsida</taxon>
        <taxon>eudicotyledons</taxon>
        <taxon>Gunneridae</taxon>
        <taxon>Pentapetalae</taxon>
        <taxon>asterids</taxon>
        <taxon>lamiids</taxon>
        <taxon>Lamiales</taxon>
        <taxon>Orobanchaceae</taxon>
        <taxon>Pedicularideae</taxon>
        <taxon>Castillejinae</taxon>
        <taxon>Castilleja</taxon>
    </lineage>
</organism>
<feature type="compositionally biased region" description="Basic residues" evidence="1">
    <location>
        <begin position="1"/>
        <end position="11"/>
    </location>
</feature>
<protein>
    <submittedName>
        <fullName evidence="2">Uncharacterized protein</fullName>
    </submittedName>
</protein>
<evidence type="ECO:0000256" key="1">
    <source>
        <dbReference type="SAM" id="MobiDB-lite"/>
    </source>
</evidence>
<feature type="region of interest" description="Disordered" evidence="1">
    <location>
        <begin position="1"/>
        <end position="20"/>
    </location>
</feature>
<gene>
    <name evidence="2" type="ORF">CASFOL_029319</name>
</gene>
<dbReference type="AlphaFoldDB" id="A0ABD3CAH1"/>
<name>A0ABD3CAH1_9LAMI</name>
<comment type="caution">
    <text evidence="2">The sequence shown here is derived from an EMBL/GenBank/DDBJ whole genome shotgun (WGS) entry which is preliminary data.</text>
</comment>
<evidence type="ECO:0000313" key="2">
    <source>
        <dbReference type="EMBL" id="KAL3626840.1"/>
    </source>
</evidence>
<accession>A0ABD3CAH1</accession>